<accession>A0AAF0Q280</accession>
<proteinExistence type="predicted"/>
<dbReference type="AlphaFoldDB" id="A0AAF0Q280"/>
<dbReference type="Pfam" id="PF03128">
    <property type="entry name" value="CXCXC"/>
    <property type="match status" value="1"/>
</dbReference>
<organism evidence="5 6">
    <name type="scientific">Solanum verrucosum</name>
    <dbReference type="NCBI Taxonomy" id="315347"/>
    <lineage>
        <taxon>Eukaryota</taxon>
        <taxon>Viridiplantae</taxon>
        <taxon>Streptophyta</taxon>
        <taxon>Embryophyta</taxon>
        <taxon>Tracheophyta</taxon>
        <taxon>Spermatophyta</taxon>
        <taxon>Magnoliopsida</taxon>
        <taxon>eudicotyledons</taxon>
        <taxon>Gunneridae</taxon>
        <taxon>Pentapetalae</taxon>
        <taxon>asterids</taxon>
        <taxon>lamiids</taxon>
        <taxon>Solanales</taxon>
        <taxon>Solanaceae</taxon>
        <taxon>Solanoideae</taxon>
        <taxon>Solaneae</taxon>
        <taxon>Solanum</taxon>
    </lineage>
</organism>
<evidence type="ECO:0000256" key="4">
    <source>
        <dbReference type="SAM" id="Phobius"/>
    </source>
</evidence>
<gene>
    <name evidence="5" type="ORF">MTR67_007565</name>
</gene>
<keyword evidence="4" id="KW-1133">Transmembrane helix</keyword>
<protein>
    <submittedName>
        <fullName evidence="5">Uncharacterized protein</fullName>
    </submittedName>
</protein>
<evidence type="ECO:0000256" key="3">
    <source>
        <dbReference type="ARBA" id="ARBA00022729"/>
    </source>
</evidence>
<reference evidence="5" key="1">
    <citation type="submission" date="2023-08" db="EMBL/GenBank/DDBJ databases">
        <title>A de novo genome assembly of Solanum verrucosum Schlechtendal, a Mexican diploid species geographically isolated from the other diploid A-genome species in potato relatives.</title>
        <authorList>
            <person name="Hosaka K."/>
        </authorList>
    </citation>
    <scope>NUCLEOTIDE SEQUENCE</scope>
    <source>
        <tissue evidence="5">Young leaves</tissue>
    </source>
</reference>
<dbReference type="InterPro" id="IPR004153">
    <property type="entry name" value="CXCXC_repeat"/>
</dbReference>
<dbReference type="Proteomes" id="UP001234989">
    <property type="component" value="Chromosome 2"/>
</dbReference>
<keyword evidence="2" id="KW-0964">Secreted</keyword>
<evidence type="ECO:0000313" key="6">
    <source>
        <dbReference type="Proteomes" id="UP001234989"/>
    </source>
</evidence>
<name>A0AAF0Q280_SOLVR</name>
<keyword evidence="4" id="KW-0812">Transmembrane</keyword>
<dbReference type="EMBL" id="CP133613">
    <property type="protein sequence ID" value="WMV14180.1"/>
    <property type="molecule type" value="Genomic_DNA"/>
</dbReference>
<evidence type="ECO:0000256" key="2">
    <source>
        <dbReference type="ARBA" id="ARBA00022525"/>
    </source>
</evidence>
<comment type="subcellular location">
    <subcellularLocation>
        <location evidence="1">Secreted</location>
    </subcellularLocation>
</comment>
<keyword evidence="4" id="KW-0472">Membrane</keyword>
<evidence type="ECO:0000313" key="5">
    <source>
        <dbReference type="EMBL" id="WMV14180.1"/>
    </source>
</evidence>
<evidence type="ECO:0000256" key="1">
    <source>
        <dbReference type="ARBA" id="ARBA00004613"/>
    </source>
</evidence>
<keyword evidence="3" id="KW-0732">Signal</keyword>
<feature type="transmembrane region" description="Helical" evidence="4">
    <location>
        <begin position="125"/>
        <end position="145"/>
    </location>
</feature>
<sequence length="159" mass="17867">MDFVVGFSRTSRGVDNIWVIIDLLANNTLDSKRGKILDLESCQCQPTVATQEPWWGPRTIEKVRGWAPQAYAQTRGPRLDQRTVGQTTVHGPGSVGRALKNQSLTTKRRSCRTVRHRDHGPSMGVSWIVPSSYFLGHMGLFWFLLNRSGVVLPKPRTPI</sequence>
<keyword evidence="6" id="KW-1185">Reference proteome</keyword>